<dbReference type="InterPro" id="IPR011765">
    <property type="entry name" value="Pept_M16_N"/>
</dbReference>
<evidence type="ECO:0000256" key="5">
    <source>
        <dbReference type="ARBA" id="ARBA00023049"/>
    </source>
</evidence>
<dbReference type="Proteomes" id="UP000285794">
    <property type="component" value="Unassembled WGS sequence"/>
</dbReference>
<keyword evidence="3" id="KW-0378">Hydrolase</keyword>
<evidence type="ECO:0000256" key="3">
    <source>
        <dbReference type="ARBA" id="ARBA00022801"/>
    </source>
</evidence>
<dbReference type="AlphaFoldDB" id="A0A425XYR9"/>
<gene>
    <name evidence="9" type="ORF">DWB61_13695</name>
</gene>
<keyword evidence="5" id="KW-0482">Metalloprotease</keyword>
<dbReference type="Gene3D" id="3.30.830.10">
    <property type="entry name" value="Metalloenzyme, LuxS/M16 peptidase-like"/>
    <property type="match status" value="4"/>
</dbReference>
<name>A0A425XYR9_9BACT</name>
<dbReference type="InterPro" id="IPR050626">
    <property type="entry name" value="Peptidase_M16"/>
</dbReference>
<evidence type="ECO:0000256" key="2">
    <source>
        <dbReference type="ARBA" id="ARBA00022670"/>
    </source>
</evidence>
<keyword evidence="4" id="KW-0862">Zinc</keyword>
<reference evidence="9 10" key="1">
    <citation type="submission" date="2018-07" db="EMBL/GenBank/DDBJ databases">
        <title>Draft genome sequence of Ancylomarina sp. M1P.</title>
        <authorList>
            <person name="Yadav S."/>
            <person name="Villanueva L."/>
            <person name="Damste J.S.S."/>
        </authorList>
    </citation>
    <scope>NUCLEOTIDE SEQUENCE [LARGE SCALE GENOMIC DNA]</scope>
    <source>
        <strain evidence="9 10">M1P</strain>
    </source>
</reference>
<evidence type="ECO:0000256" key="1">
    <source>
        <dbReference type="ARBA" id="ARBA00007261"/>
    </source>
</evidence>
<feature type="domain" description="Peptidase M16 C-terminal" evidence="8">
    <location>
        <begin position="691"/>
        <end position="864"/>
    </location>
</feature>
<feature type="chain" id="PRO_5019218609" evidence="6">
    <location>
        <begin position="23"/>
        <end position="934"/>
    </location>
</feature>
<dbReference type="GO" id="GO:0046872">
    <property type="term" value="F:metal ion binding"/>
    <property type="evidence" value="ECO:0007669"/>
    <property type="project" value="InterPro"/>
</dbReference>
<comment type="caution">
    <text evidence="9">The sequence shown here is derived from an EMBL/GenBank/DDBJ whole genome shotgun (WGS) entry which is preliminary data.</text>
</comment>
<comment type="similarity">
    <text evidence="1">Belongs to the peptidase M16 family.</text>
</comment>
<evidence type="ECO:0000256" key="4">
    <source>
        <dbReference type="ARBA" id="ARBA00022833"/>
    </source>
</evidence>
<dbReference type="Pfam" id="PF00675">
    <property type="entry name" value="Peptidase_M16"/>
    <property type="match status" value="1"/>
</dbReference>
<feature type="signal peptide" evidence="6">
    <location>
        <begin position="1"/>
        <end position="22"/>
    </location>
</feature>
<evidence type="ECO:0000313" key="9">
    <source>
        <dbReference type="EMBL" id="RRG20087.1"/>
    </source>
</evidence>
<dbReference type="PANTHER" id="PTHR43690">
    <property type="entry name" value="NARDILYSIN"/>
    <property type="match status" value="1"/>
</dbReference>
<keyword evidence="2" id="KW-0645">Protease</keyword>
<keyword evidence="6" id="KW-0732">Signal</keyword>
<feature type="domain" description="Peptidase M16 N-terminal" evidence="7">
    <location>
        <begin position="48"/>
        <end position="169"/>
    </location>
</feature>
<evidence type="ECO:0000259" key="8">
    <source>
        <dbReference type="Pfam" id="PF05193"/>
    </source>
</evidence>
<dbReference type="GO" id="GO:0008237">
    <property type="term" value="F:metallopeptidase activity"/>
    <property type="evidence" value="ECO:0007669"/>
    <property type="project" value="UniProtKB-KW"/>
</dbReference>
<protein>
    <submittedName>
        <fullName evidence="9">Insulinase family protein</fullName>
    </submittedName>
</protein>
<dbReference type="InterPro" id="IPR007863">
    <property type="entry name" value="Peptidase_M16_C"/>
</dbReference>
<evidence type="ECO:0000259" key="7">
    <source>
        <dbReference type="Pfam" id="PF00675"/>
    </source>
</evidence>
<feature type="domain" description="Peptidase M16 C-terminal" evidence="8">
    <location>
        <begin position="208"/>
        <end position="387"/>
    </location>
</feature>
<accession>A0A425XYR9</accession>
<dbReference type="SUPFAM" id="SSF63411">
    <property type="entry name" value="LuxS/MPP-like metallohydrolase"/>
    <property type="match status" value="4"/>
</dbReference>
<dbReference type="OrthoDB" id="9811314at2"/>
<proteinExistence type="inferred from homology"/>
<keyword evidence="10" id="KW-1185">Reference proteome</keyword>
<organism evidence="9 10">
    <name type="scientific">Ancylomarina euxinus</name>
    <dbReference type="NCBI Taxonomy" id="2283627"/>
    <lineage>
        <taxon>Bacteria</taxon>
        <taxon>Pseudomonadati</taxon>
        <taxon>Bacteroidota</taxon>
        <taxon>Bacteroidia</taxon>
        <taxon>Marinilabiliales</taxon>
        <taxon>Marinifilaceae</taxon>
        <taxon>Ancylomarina</taxon>
    </lineage>
</organism>
<evidence type="ECO:0000313" key="10">
    <source>
        <dbReference type="Proteomes" id="UP000285794"/>
    </source>
</evidence>
<dbReference type="GO" id="GO:0006508">
    <property type="term" value="P:proteolysis"/>
    <property type="evidence" value="ECO:0007669"/>
    <property type="project" value="UniProtKB-KW"/>
</dbReference>
<sequence>MTSNFKFSLLVCFSILGLNTFAQYTTTVPTNEEIKTGKLENGMTYYIMHNEEPKDRASFYFVQNVGAILEDDAQNGLAHFLEHMAFNGLKNFPGKNMLDYLEKNGILFGRDINAYTAQDETVYNLSNIPVASENLLDSALLVLHDWSGGLLLEDKEIESERGVIHEEWRTRRNVRKRLGDQTSPVMYNNSKYADRDVIGSLDVIDNFEHSALRDYYEKWYRPDLQAVVIVGDIDAEKMEAKVKALFSKIPMPKNAAERTYCQVEDSKELAYVAAKDKEAGSLSIMWLFRRDLDTVKTEATLRKGMVKSMFSQMLKSRIAEKMKELECSAVGMELGGFDMARTKGADYIYVSPKIGKELEAFAEVLTELERVKRHGFTQSELDRVKIQTQRSYESYYANRAKISNDTWAKQLGDLYLKSESFPSIEWEMAFAAKTIPAITLEDVNAMVNNYSNENNSALILKGPENQTQYYPTKEELLAVSAKVKASEIEAYVDEAGDEPLVAKELNPAKITDTFKIEGTDAKGYVLENGARVIVLPTEYSKDNISMSSFSFGGTSLISEKDLASADMATGIVGMSGVGEFNATQLKKKLTGKIVALSASLGELTEGFSGSASPQDFETLMQLLYLNFEAPRFEEAPFNAQMARIKNYLANIGVDNMKALQDTISLASTNYSSRTLLFGEEFVNQIDFNRASEIYKERFSDASDFTFIFVGNINEEVHLAMIQKYIGNISSINRKESFVDHKVGPAKGKTSKIFNRKMAVPKTTVSYSLSGDFDYTLKNRLMLNVVSQLLSKRYMTTIREEEGGSYGVGCSPSSLKLPTPKFAININFDTDPAKCDRLVEIVEEEIVRIQKEACNAADLTEIKNNFIKSREESELKNDFWMSVIKNNMMLGSEFTSKEDYKKMVEGIDASAVKKFAKKLFKKTNTVEVIMNPSAE</sequence>
<dbReference type="RefSeq" id="WP_125031452.1">
    <property type="nucleotide sequence ID" value="NZ_JAPXVP010000013.1"/>
</dbReference>
<dbReference type="InterPro" id="IPR011249">
    <property type="entry name" value="Metalloenz_LuxS/M16"/>
</dbReference>
<dbReference type="PANTHER" id="PTHR43690:SF34">
    <property type="entry name" value="ZINC PROTEASE PQQL-LIKE"/>
    <property type="match status" value="1"/>
</dbReference>
<evidence type="ECO:0000256" key="6">
    <source>
        <dbReference type="SAM" id="SignalP"/>
    </source>
</evidence>
<dbReference type="Pfam" id="PF05193">
    <property type="entry name" value="Peptidase_M16_C"/>
    <property type="match status" value="2"/>
</dbReference>
<dbReference type="EMBL" id="QQWG01000015">
    <property type="protein sequence ID" value="RRG20087.1"/>
    <property type="molecule type" value="Genomic_DNA"/>
</dbReference>